<dbReference type="PROSITE" id="PS50222">
    <property type="entry name" value="EF_HAND_2"/>
    <property type="match status" value="1"/>
</dbReference>
<evidence type="ECO:0000259" key="2">
    <source>
        <dbReference type="PROSITE" id="PS50222"/>
    </source>
</evidence>
<sequence length="118" mass="14070">MINSFQKNFIEIFDKNGDRKIDFSELYPLFLLGAMLVLFFILINNLNILIVFKQSKLFILFFALLIIYSVLYIINYNKMLNSKKKLTIEDNFYYIINILNILLCAFTLIYLSEILFLK</sequence>
<dbReference type="InterPro" id="IPR002048">
    <property type="entry name" value="EF_hand_dom"/>
</dbReference>
<keyword evidence="1" id="KW-0812">Transmembrane</keyword>
<keyword evidence="1" id="KW-0472">Membrane</keyword>
<dbReference type="InterPro" id="IPR018247">
    <property type="entry name" value="EF_Hand_1_Ca_BS"/>
</dbReference>
<evidence type="ECO:0000256" key="1">
    <source>
        <dbReference type="SAM" id="Phobius"/>
    </source>
</evidence>
<accession>A0A6C0JKM2</accession>
<dbReference type="AlphaFoldDB" id="A0A6C0JKM2"/>
<keyword evidence="1" id="KW-1133">Transmembrane helix</keyword>
<proteinExistence type="predicted"/>
<feature type="transmembrane region" description="Helical" evidence="1">
    <location>
        <begin position="26"/>
        <end position="50"/>
    </location>
</feature>
<feature type="transmembrane region" description="Helical" evidence="1">
    <location>
        <begin position="57"/>
        <end position="74"/>
    </location>
</feature>
<evidence type="ECO:0000313" key="3">
    <source>
        <dbReference type="EMBL" id="QHU04174.1"/>
    </source>
</evidence>
<dbReference type="GO" id="GO:0005509">
    <property type="term" value="F:calcium ion binding"/>
    <property type="evidence" value="ECO:0007669"/>
    <property type="project" value="InterPro"/>
</dbReference>
<feature type="transmembrane region" description="Helical" evidence="1">
    <location>
        <begin position="94"/>
        <end position="117"/>
    </location>
</feature>
<protein>
    <recommendedName>
        <fullName evidence="2">EF-hand domain-containing protein</fullName>
    </recommendedName>
</protein>
<name>A0A6C0JKM2_9ZZZZ</name>
<organism evidence="3">
    <name type="scientific">viral metagenome</name>
    <dbReference type="NCBI Taxonomy" id="1070528"/>
    <lineage>
        <taxon>unclassified sequences</taxon>
        <taxon>metagenomes</taxon>
        <taxon>organismal metagenomes</taxon>
    </lineage>
</organism>
<dbReference type="PROSITE" id="PS00018">
    <property type="entry name" value="EF_HAND_1"/>
    <property type="match status" value="1"/>
</dbReference>
<reference evidence="3" key="1">
    <citation type="journal article" date="2020" name="Nature">
        <title>Giant virus diversity and host interactions through global metagenomics.</title>
        <authorList>
            <person name="Schulz F."/>
            <person name="Roux S."/>
            <person name="Paez-Espino D."/>
            <person name="Jungbluth S."/>
            <person name="Walsh D.A."/>
            <person name="Denef V.J."/>
            <person name="McMahon K.D."/>
            <person name="Konstantinidis K.T."/>
            <person name="Eloe-Fadrosh E.A."/>
            <person name="Kyrpides N.C."/>
            <person name="Woyke T."/>
        </authorList>
    </citation>
    <scope>NUCLEOTIDE SEQUENCE</scope>
    <source>
        <strain evidence="3">GVMAG-M-3300027708-39</strain>
    </source>
</reference>
<dbReference type="EMBL" id="MN740394">
    <property type="protein sequence ID" value="QHU04174.1"/>
    <property type="molecule type" value="Genomic_DNA"/>
</dbReference>
<feature type="domain" description="EF-hand" evidence="2">
    <location>
        <begin position="7"/>
        <end position="36"/>
    </location>
</feature>